<dbReference type="Gene3D" id="3.40.50.720">
    <property type="entry name" value="NAD(P)-binding Rossmann-like Domain"/>
    <property type="match status" value="1"/>
</dbReference>
<dbReference type="CDD" id="cd05259">
    <property type="entry name" value="PCBER_SDR_a"/>
    <property type="match status" value="1"/>
</dbReference>
<evidence type="ECO:0000259" key="3">
    <source>
        <dbReference type="Pfam" id="PF05368"/>
    </source>
</evidence>
<evidence type="ECO:0000256" key="2">
    <source>
        <dbReference type="ARBA" id="ARBA00023002"/>
    </source>
</evidence>
<dbReference type="InterPro" id="IPR051609">
    <property type="entry name" value="NmrA/Isoflavone_reductase-like"/>
</dbReference>
<dbReference type="RefSeq" id="XP_018708657.1">
    <property type="nucleotide sequence ID" value="XM_018844207.1"/>
</dbReference>
<dbReference type="Pfam" id="PF05368">
    <property type="entry name" value="NmrA"/>
    <property type="match status" value="1"/>
</dbReference>
<dbReference type="STRING" id="1081104.A0A162N0T2"/>
<organism evidence="4 5">
    <name type="scientific">Cordyceps fumosorosea (strain ARSEF 2679)</name>
    <name type="common">Isaria fumosorosea</name>
    <dbReference type="NCBI Taxonomy" id="1081104"/>
    <lineage>
        <taxon>Eukaryota</taxon>
        <taxon>Fungi</taxon>
        <taxon>Dikarya</taxon>
        <taxon>Ascomycota</taxon>
        <taxon>Pezizomycotina</taxon>
        <taxon>Sordariomycetes</taxon>
        <taxon>Hypocreomycetidae</taxon>
        <taxon>Hypocreales</taxon>
        <taxon>Cordycipitaceae</taxon>
        <taxon>Cordyceps</taxon>
    </lineage>
</organism>
<evidence type="ECO:0000313" key="5">
    <source>
        <dbReference type="Proteomes" id="UP000076744"/>
    </source>
</evidence>
<dbReference type="GO" id="GO:0016491">
    <property type="term" value="F:oxidoreductase activity"/>
    <property type="evidence" value="ECO:0007669"/>
    <property type="project" value="UniProtKB-KW"/>
</dbReference>
<dbReference type="PANTHER" id="PTHR47706">
    <property type="entry name" value="NMRA-LIKE FAMILY PROTEIN"/>
    <property type="match status" value="1"/>
</dbReference>
<accession>A0A162N0T2</accession>
<dbReference type="PANTHER" id="PTHR47706:SF9">
    <property type="entry name" value="NMRA-LIKE DOMAIN-CONTAINING PROTEIN-RELATED"/>
    <property type="match status" value="1"/>
</dbReference>
<gene>
    <name evidence="4" type="ORF">ISF_00600</name>
</gene>
<dbReference type="InterPro" id="IPR008030">
    <property type="entry name" value="NmrA-like"/>
</dbReference>
<dbReference type="AlphaFoldDB" id="A0A162N0T2"/>
<dbReference type="EMBL" id="AZHB01000001">
    <property type="protein sequence ID" value="OAA73699.1"/>
    <property type="molecule type" value="Genomic_DNA"/>
</dbReference>
<dbReference type="InterPro" id="IPR036291">
    <property type="entry name" value="NAD(P)-bd_dom_sf"/>
</dbReference>
<dbReference type="OrthoDB" id="9984533at2759"/>
<sequence length="310" mass="33449">MSAPIEKVCLVGANGSLGSVILDALVAAHTFSVSVLVRANSTSTPAHADRITQIPFSPTFDTAELTRLLAGQDAVIAAFPLKDVSQHLRLAEAACAAGVRRYVPADYGSCDARSPRAQRHLQLYRDKAAVQALCETLAKAHEGFSWTSIVSGHFFDWGLRNNVLNMDVAARTALALDDGTARASASTLPRVAQAVVRVLQRHKATRDRFVFVQSFCATPLEVLAALERATGGEAWKTDKAESEAFLDGETKKYEAGDEHALHNIVFALGQVGADWTTREEFAMDLLGLEDEDLDEVVERVVGEMKAEGLA</sequence>
<reference evidence="4 5" key="1">
    <citation type="journal article" date="2016" name="Genome Biol. Evol.">
        <title>Divergent and convergent evolution of fungal pathogenicity.</title>
        <authorList>
            <person name="Shang Y."/>
            <person name="Xiao G."/>
            <person name="Zheng P."/>
            <person name="Cen K."/>
            <person name="Zhan S."/>
            <person name="Wang C."/>
        </authorList>
    </citation>
    <scope>NUCLEOTIDE SEQUENCE [LARGE SCALE GENOMIC DNA]</scope>
    <source>
        <strain evidence="4 5">ARSEF 2679</strain>
    </source>
</reference>
<dbReference type="InterPro" id="IPR045312">
    <property type="entry name" value="PCBER-like"/>
</dbReference>
<name>A0A162N0T2_CORFA</name>
<dbReference type="Gene3D" id="3.90.25.10">
    <property type="entry name" value="UDP-galactose 4-epimerase, domain 1"/>
    <property type="match status" value="1"/>
</dbReference>
<keyword evidence="5" id="KW-1185">Reference proteome</keyword>
<evidence type="ECO:0000256" key="1">
    <source>
        <dbReference type="ARBA" id="ARBA00022857"/>
    </source>
</evidence>
<keyword evidence="2" id="KW-0560">Oxidoreductase</keyword>
<dbReference type="SUPFAM" id="SSF51735">
    <property type="entry name" value="NAD(P)-binding Rossmann-fold domains"/>
    <property type="match status" value="1"/>
</dbReference>
<keyword evidence="1" id="KW-0521">NADP</keyword>
<feature type="domain" description="NmrA-like" evidence="3">
    <location>
        <begin position="7"/>
        <end position="237"/>
    </location>
</feature>
<dbReference type="GeneID" id="30016892"/>
<dbReference type="Proteomes" id="UP000076744">
    <property type="component" value="Unassembled WGS sequence"/>
</dbReference>
<proteinExistence type="predicted"/>
<evidence type="ECO:0000313" key="4">
    <source>
        <dbReference type="EMBL" id="OAA73699.1"/>
    </source>
</evidence>
<protein>
    <submittedName>
        <fullName evidence="4">NmrA family transcriptional regulator</fullName>
    </submittedName>
</protein>
<comment type="caution">
    <text evidence="4">The sequence shown here is derived from an EMBL/GenBank/DDBJ whole genome shotgun (WGS) entry which is preliminary data.</text>
</comment>